<accession>A0A834SHD9</accession>
<feature type="transmembrane region" description="Helical" evidence="2">
    <location>
        <begin position="37"/>
        <end position="55"/>
    </location>
</feature>
<evidence type="ECO:0000313" key="3">
    <source>
        <dbReference type="EMBL" id="KAF7803562.1"/>
    </source>
</evidence>
<gene>
    <name evidence="3" type="ORF">G2W53_042673</name>
</gene>
<feature type="region of interest" description="Disordered" evidence="1">
    <location>
        <begin position="1"/>
        <end position="21"/>
    </location>
</feature>
<dbReference type="EMBL" id="JAAIUW010000013">
    <property type="protein sequence ID" value="KAF7803562.1"/>
    <property type="molecule type" value="Genomic_DNA"/>
</dbReference>
<keyword evidence="2" id="KW-1133">Transmembrane helix</keyword>
<proteinExistence type="predicted"/>
<dbReference type="Proteomes" id="UP000634136">
    <property type="component" value="Unassembled WGS sequence"/>
</dbReference>
<name>A0A834SHD9_9FABA</name>
<evidence type="ECO:0000256" key="2">
    <source>
        <dbReference type="SAM" id="Phobius"/>
    </source>
</evidence>
<keyword evidence="4" id="KW-1185">Reference proteome</keyword>
<protein>
    <submittedName>
        <fullName evidence="3">Uncharacterized protein</fullName>
    </submittedName>
</protein>
<keyword evidence="2" id="KW-0812">Transmembrane</keyword>
<sequence>MLLTTEEQKRRGPLSPKVNNHGPTNLTKHVFVHHYDVVLFFLYMFYSMLAILHPLKKANRNGKPGRETTFFIPN</sequence>
<reference evidence="3" key="1">
    <citation type="submission" date="2020-09" db="EMBL/GenBank/DDBJ databases">
        <title>Genome-Enabled Discovery of Anthraquinone Biosynthesis in Senna tora.</title>
        <authorList>
            <person name="Kang S.-H."/>
            <person name="Pandey R.P."/>
            <person name="Lee C.-M."/>
            <person name="Sim J.-S."/>
            <person name="Jeong J.-T."/>
            <person name="Choi B.-S."/>
            <person name="Jung M."/>
            <person name="Ginzburg D."/>
            <person name="Zhao K."/>
            <person name="Won S.Y."/>
            <person name="Oh T.-J."/>
            <person name="Yu Y."/>
            <person name="Kim N.-H."/>
            <person name="Lee O.R."/>
            <person name="Lee T.-H."/>
            <person name="Bashyal P."/>
            <person name="Kim T.-S."/>
            <person name="Lee W.-H."/>
            <person name="Kawkins C."/>
            <person name="Kim C.-K."/>
            <person name="Kim J.S."/>
            <person name="Ahn B.O."/>
            <person name="Rhee S.Y."/>
            <person name="Sohng J.K."/>
        </authorList>
    </citation>
    <scope>NUCLEOTIDE SEQUENCE</scope>
    <source>
        <tissue evidence="3">Leaf</tissue>
    </source>
</reference>
<comment type="caution">
    <text evidence="3">The sequence shown here is derived from an EMBL/GenBank/DDBJ whole genome shotgun (WGS) entry which is preliminary data.</text>
</comment>
<organism evidence="3 4">
    <name type="scientific">Senna tora</name>
    <dbReference type="NCBI Taxonomy" id="362788"/>
    <lineage>
        <taxon>Eukaryota</taxon>
        <taxon>Viridiplantae</taxon>
        <taxon>Streptophyta</taxon>
        <taxon>Embryophyta</taxon>
        <taxon>Tracheophyta</taxon>
        <taxon>Spermatophyta</taxon>
        <taxon>Magnoliopsida</taxon>
        <taxon>eudicotyledons</taxon>
        <taxon>Gunneridae</taxon>
        <taxon>Pentapetalae</taxon>
        <taxon>rosids</taxon>
        <taxon>fabids</taxon>
        <taxon>Fabales</taxon>
        <taxon>Fabaceae</taxon>
        <taxon>Caesalpinioideae</taxon>
        <taxon>Cassia clade</taxon>
        <taxon>Senna</taxon>
    </lineage>
</organism>
<evidence type="ECO:0000313" key="4">
    <source>
        <dbReference type="Proteomes" id="UP000634136"/>
    </source>
</evidence>
<feature type="compositionally biased region" description="Basic and acidic residues" evidence="1">
    <location>
        <begin position="1"/>
        <end position="10"/>
    </location>
</feature>
<evidence type="ECO:0000256" key="1">
    <source>
        <dbReference type="SAM" id="MobiDB-lite"/>
    </source>
</evidence>
<keyword evidence="2" id="KW-0472">Membrane</keyword>
<dbReference type="AlphaFoldDB" id="A0A834SHD9"/>